<organism evidence="1 2">
    <name type="scientific">Oceanipulchritudo coccoides</name>
    <dbReference type="NCBI Taxonomy" id="2706888"/>
    <lineage>
        <taxon>Bacteria</taxon>
        <taxon>Pseudomonadati</taxon>
        <taxon>Verrucomicrobiota</taxon>
        <taxon>Opitutia</taxon>
        <taxon>Puniceicoccales</taxon>
        <taxon>Oceanipulchritudinaceae</taxon>
        <taxon>Oceanipulchritudo</taxon>
    </lineage>
</organism>
<name>A0A6B2M5F5_9BACT</name>
<dbReference type="RefSeq" id="WP_163966815.1">
    <property type="nucleotide sequence ID" value="NZ_JAAGNX010000003.1"/>
</dbReference>
<proteinExistence type="predicted"/>
<accession>A0A6B2M5F5</accession>
<gene>
    <name evidence="1" type="ORF">G0Q06_12905</name>
</gene>
<dbReference type="Pfam" id="PF13207">
    <property type="entry name" value="AAA_17"/>
    <property type="match status" value="1"/>
</dbReference>
<evidence type="ECO:0000313" key="2">
    <source>
        <dbReference type="Proteomes" id="UP000478417"/>
    </source>
</evidence>
<dbReference type="Proteomes" id="UP000478417">
    <property type="component" value="Unassembled WGS sequence"/>
</dbReference>
<dbReference type="InterPro" id="IPR027417">
    <property type="entry name" value="P-loop_NTPase"/>
</dbReference>
<dbReference type="Gene3D" id="3.40.50.300">
    <property type="entry name" value="P-loop containing nucleotide triphosphate hydrolases"/>
    <property type="match status" value="1"/>
</dbReference>
<keyword evidence="2" id="KW-1185">Reference proteome</keyword>
<reference evidence="1 2" key="1">
    <citation type="submission" date="2020-02" db="EMBL/GenBank/DDBJ databases">
        <title>Albibacoteraceae fam. nov., the first described family within the subdivision 4 Verrucomicrobia.</title>
        <authorList>
            <person name="Xi F."/>
        </authorList>
    </citation>
    <scope>NUCLEOTIDE SEQUENCE [LARGE SCALE GENOMIC DNA]</scope>
    <source>
        <strain evidence="1 2">CK1056</strain>
    </source>
</reference>
<comment type="caution">
    <text evidence="1">The sequence shown here is derived from an EMBL/GenBank/DDBJ whole genome shotgun (WGS) entry which is preliminary data.</text>
</comment>
<evidence type="ECO:0000313" key="1">
    <source>
        <dbReference type="EMBL" id="NDV63357.1"/>
    </source>
</evidence>
<protein>
    <submittedName>
        <fullName evidence="1">AAA family ATPase</fullName>
    </submittedName>
</protein>
<dbReference type="SUPFAM" id="SSF52540">
    <property type="entry name" value="P-loop containing nucleoside triphosphate hydrolases"/>
    <property type="match status" value="1"/>
</dbReference>
<sequence length="199" mass="22106">MSDSGAGEVIYLTGAPASGKSTLCNKLASLIPGIKIYEYGNLLADRISKDCGASISQESLKEKSSALVFEYHVRELDQWLIKDVDSVRNYRHVIIDSHAVTLEHYGFRIIPFSAEFIQQLRLSRICCLYAYSQTITERIIDKSEGRPLSGIESLNMHTSLQMNLAATYSVVSGAPLYCFENSFENQDLILEKIGGWLGG</sequence>
<dbReference type="EMBL" id="JAAGNX010000003">
    <property type="protein sequence ID" value="NDV63357.1"/>
    <property type="molecule type" value="Genomic_DNA"/>
</dbReference>
<dbReference type="AlphaFoldDB" id="A0A6B2M5F5"/>